<dbReference type="RefSeq" id="WP_116610672.1">
    <property type="nucleotide sequence ID" value="NZ_QEOB01000004.1"/>
</dbReference>
<organism evidence="6 7">
    <name type="scientific">Paraburkholderia unamae</name>
    <dbReference type="NCBI Taxonomy" id="219649"/>
    <lineage>
        <taxon>Bacteria</taxon>
        <taxon>Pseudomonadati</taxon>
        <taxon>Pseudomonadota</taxon>
        <taxon>Betaproteobacteria</taxon>
        <taxon>Burkholderiales</taxon>
        <taxon>Burkholderiaceae</taxon>
        <taxon>Paraburkholderia</taxon>
    </lineage>
</organism>
<dbReference type="SUPFAM" id="SSF46785">
    <property type="entry name" value="Winged helix' DNA-binding domain"/>
    <property type="match status" value="1"/>
</dbReference>
<dbReference type="Pfam" id="PF03466">
    <property type="entry name" value="LysR_substrate"/>
    <property type="match status" value="1"/>
</dbReference>
<proteinExistence type="inferred from homology"/>
<dbReference type="PROSITE" id="PS50931">
    <property type="entry name" value="HTH_LYSR"/>
    <property type="match status" value="1"/>
</dbReference>
<comment type="caution">
    <text evidence="6">The sequence shown here is derived from an EMBL/GenBank/DDBJ whole genome shotgun (WGS) entry which is preliminary data.</text>
</comment>
<dbReference type="InterPro" id="IPR036388">
    <property type="entry name" value="WH-like_DNA-bd_sf"/>
</dbReference>
<dbReference type="GO" id="GO:0003677">
    <property type="term" value="F:DNA binding"/>
    <property type="evidence" value="ECO:0007669"/>
    <property type="project" value="UniProtKB-KW"/>
</dbReference>
<sequence>MRLRHIEVFHAIRQTGSISQAAKLLGVTQPAASKVLQHAERTLGFKLFERVKGRLHPTVEADILYVEVDRLHQGLDQLKALAVNLRRYPEGRLHVGCLPSMGLSILPRVIRAFRARYPSVTCEVETNHLDALVSGLRSRQLDLAVIYGEETFPDLRSQALGECELVYLGPQAGGDFALEALDGEDLIGIVANDSIGRIIAGRFTQLGVKPKPQIEVQTYYVACAMAAEGCGATIVDEITARSMQREGLHIRPVRPAITTPLAVLTHERNVIRGFYDGFTALLQQVVLEIQGPGAPARGRGKDGQRCGPP</sequence>
<evidence type="ECO:0000256" key="4">
    <source>
        <dbReference type="ARBA" id="ARBA00023163"/>
    </source>
</evidence>
<evidence type="ECO:0000256" key="1">
    <source>
        <dbReference type="ARBA" id="ARBA00009437"/>
    </source>
</evidence>
<reference evidence="6 7" key="1">
    <citation type="submission" date="2018-05" db="EMBL/GenBank/DDBJ databases">
        <title>Genomic Encyclopedia of Type Strains, Phase IV (KMG-V): Genome sequencing to study the core and pangenomes of soil and plant-associated prokaryotes.</title>
        <authorList>
            <person name="Whitman W."/>
        </authorList>
    </citation>
    <scope>NUCLEOTIDE SEQUENCE [LARGE SCALE GENOMIC DNA]</scope>
    <source>
        <strain evidence="6 7">SCZa-39</strain>
    </source>
</reference>
<dbReference type="Gene3D" id="3.40.190.10">
    <property type="entry name" value="Periplasmic binding protein-like II"/>
    <property type="match status" value="2"/>
</dbReference>
<evidence type="ECO:0000313" key="6">
    <source>
        <dbReference type="EMBL" id="PVX85075.1"/>
    </source>
</evidence>
<evidence type="ECO:0000256" key="3">
    <source>
        <dbReference type="ARBA" id="ARBA00023125"/>
    </source>
</evidence>
<dbReference type="Proteomes" id="UP000245712">
    <property type="component" value="Unassembled WGS sequence"/>
</dbReference>
<name>A0ABX5KWY5_9BURK</name>
<dbReference type="EMBL" id="QEOB01000004">
    <property type="protein sequence ID" value="PVX85075.1"/>
    <property type="molecule type" value="Genomic_DNA"/>
</dbReference>
<keyword evidence="3 6" id="KW-0238">DNA-binding</keyword>
<dbReference type="InterPro" id="IPR000847">
    <property type="entry name" value="LysR_HTH_N"/>
</dbReference>
<dbReference type="PANTHER" id="PTHR30427">
    <property type="entry name" value="TRANSCRIPTIONAL ACTIVATOR PROTEIN LYSR"/>
    <property type="match status" value="1"/>
</dbReference>
<evidence type="ECO:0000256" key="2">
    <source>
        <dbReference type="ARBA" id="ARBA00023015"/>
    </source>
</evidence>
<gene>
    <name evidence="6" type="ORF">C7402_104319</name>
</gene>
<protein>
    <submittedName>
        <fullName evidence="6">DNA-binding transcriptional LysR family regulator</fullName>
    </submittedName>
</protein>
<dbReference type="InterPro" id="IPR005119">
    <property type="entry name" value="LysR_subst-bd"/>
</dbReference>
<keyword evidence="4" id="KW-0804">Transcription</keyword>
<dbReference type="SUPFAM" id="SSF53850">
    <property type="entry name" value="Periplasmic binding protein-like II"/>
    <property type="match status" value="1"/>
</dbReference>
<accession>A0ABX5KWY5</accession>
<evidence type="ECO:0000259" key="5">
    <source>
        <dbReference type="PROSITE" id="PS50931"/>
    </source>
</evidence>
<dbReference type="Pfam" id="PF00126">
    <property type="entry name" value="HTH_1"/>
    <property type="match status" value="1"/>
</dbReference>
<evidence type="ECO:0000313" key="7">
    <source>
        <dbReference type="Proteomes" id="UP000245712"/>
    </source>
</evidence>
<dbReference type="Gene3D" id="1.10.10.10">
    <property type="entry name" value="Winged helix-like DNA-binding domain superfamily/Winged helix DNA-binding domain"/>
    <property type="match status" value="1"/>
</dbReference>
<comment type="similarity">
    <text evidence="1">Belongs to the LysR transcriptional regulatory family.</text>
</comment>
<keyword evidence="7" id="KW-1185">Reference proteome</keyword>
<keyword evidence="2" id="KW-0805">Transcription regulation</keyword>
<dbReference type="InterPro" id="IPR036390">
    <property type="entry name" value="WH_DNA-bd_sf"/>
</dbReference>
<dbReference type="PANTHER" id="PTHR30427:SF1">
    <property type="entry name" value="TRANSCRIPTIONAL ACTIVATOR PROTEIN LYSR"/>
    <property type="match status" value="1"/>
</dbReference>
<feature type="domain" description="HTH lysR-type" evidence="5">
    <location>
        <begin position="1"/>
        <end position="58"/>
    </location>
</feature>